<protein>
    <recommendedName>
        <fullName evidence="5">Glycosyltransferase 2-like domain-containing protein</fullName>
    </recommendedName>
</protein>
<dbReference type="InterPro" id="IPR001173">
    <property type="entry name" value="Glyco_trans_2-like"/>
</dbReference>
<reference evidence="6 7" key="1">
    <citation type="submission" date="2016-04" db="EMBL/GenBank/DDBJ databases">
        <authorList>
            <person name="Chen L."/>
            <person name="Zhuang W."/>
            <person name="Wang G."/>
        </authorList>
    </citation>
    <scope>NUCLEOTIDE SEQUENCE [LARGE SCALE GENOMIC DNA]</scope>
    <source>
        <strain evidence="7">GR20</strain>
    </source>
</reference>
<dbReference type="EMBL" id="LWBO01000012">
    <property type="protein sequence ID" value="OQP48299.1"/>
    <property type="molecule type" value="Genomic_DNA"/>
</dbReference>
<dbReference type="PANTHER" id="PTHR43179">
    <property type="entry name" value="RHAMNOSYLTRANSFERASE WBBL"/>
    <property type="match status" value="1"/>
</dbReference>
<evidence type="ECO:0000313" key="6">
    <source>
        <dbReference type="EMBL" id="OQP48299.1"/>
    </source>
</evidence>
<accession>A0ABX3NWP8</accession>
<sequence length="286" mass="32099">MKNVCAVMVTYNRLDTLKTALSHILAQVVKPAAVIIVDNNSTDGTQEYLASVKDELVKPLFLKENEGPAGGIHAGMKYGLQLQQFDYFWILDDDTFYASNALSELVETIEGSGFDMLGLHGANIRMGKKILVDPAKRLQPADYVMIDGAIIKTEAIQKIGPVSQLFFMMCEDEEYCMRLKKHGYSIGVLKNGADERLFLGGGGRFTKSTLWRGYYSARNHLLILKQYFSFINLLSYISIQLRFLIVAAVLAPDRFRRVKFRLLGIWHGLIGNSGRTLDPGTMKFVK</sequence>
<keyword evidence="4" id="KW-1133">Transmembrane helix</keyword>
<evidence type="ECO:0000313" key="7">
    <source>
        <dbReference type="Proteomes" id="UP000192277"/>
    </source>
</evidence>
<dbReference type="Pfam" id="PF00535">
    <property type="entry name" value="Glycos_transf_2"/>
    <property type="match status" value="1"/>
</dbReference>
<name>A0ABX3NWP8_9BACT</name>
<dbReference type="PANTHER" id="PTHR43179:SF12">
    <property type="entry name" value="GALACTOFURANOSYLTRANSFERASE GLFT2"/>
    <property type="match status" value="1"/>
</dbReference>
<evidence type="ECO:0000256" key="4">
    <source>
        <dbReference type="SAM" id="Phobius"/>
    </source>
</evidence>
<keyword evidence="3" id="KW-0808">Transferase</keyword>
<dbReference type="RefSeq" id="WP_014221495.1">
    <property type="nucleotide sequence ID" value="NZ_LWBO01000012.1"/>
</dbReference>
<evidence type="ECO:0000256" key="1">
    <source>
        <dbReference type="ARBA" id="ARBA00006739"/>
    </source>
</evidence>
<dbReference type="InterPro" id="IPR029044">
    <property type="entry name" value="Nucleotide-diphossugar_trans"/>
</dbReference>
<evidence type="ECO:0000256" key="2">
    <source>
        <dbReference type="ARBA" id="ARBA00022676"/>
    </source>
</evidence>
<dbReference type="Proteomes" id="UP000192277">
    <property type="component" value="Unassembled WGS sequence"/>
</dbReference>
<gene>
    <name evidence="6" type="ORF">A4D02_06175</name>
</gene>
<dbReference type="SUPFAM" id="SSF53448">
    <property type="entry name" value="Nucleotide-diphospho-sugar transferases"/>
    <property type="match status" value="1"/>
</dbReference>
<comment type="caution">
    <text evidence="6">The sequence shown here is derived from an EMBL/GenBank/DDBJ whole genome shotgun (WGS) entry which is preliminary data.</text>
</comment>
<keyword evidence="4" id="KW-0472">Membrane</keyword>
<feature type="transmembrane region" description="Helical" evidence="4">
    <location>
        <begin position="227"/>
        <end position="251"/>
    </location>
</feature>
<comment type="similarity">
    <text evidence="1">Belongs to the glycosyltransferase 2 family.</text>
</comment>
<keyword evidence="2" id="KW-0328">Glycosyltransferase</keyword>
<proteinExistence type="inferred from homology"/>
<feature type="domain" description="Glycosyltransferase 2-like" evidence="5">
    <location>
        <begin position="6"/>
        <end position="117"/>
    </location>
</feature>
<evidence type="ECO:0000256" key="3">
    <source>
        <dbReference type="ARBA" id="ARBA00022679"/>
    </source>
</evidence>
<keyword evidence="7" id="KW-1185">Reference proteome</keyword>
<keyword evidence="4" id="KW-0812">Transmembrane</keyword>
<evidence type="ECO:0000259" key="5">
    <source>
        <dbReference type="Pfam" id="PF00535"/>
    </source>
</evidence>
<dbReference type="Gene3D" id="3.90.550.10">
    <property type="entry name" value="Spore Coat Polysaccharide Biosynthesis Protein SpsA, Chain A"/>
    <property type="match status" value="1"/>
</dbReference>
<organism evidence="6 7">
    <name type="scientific">Niastella koreensis</name>
    <dbReference type="NCBI Taxonomy" id="354356"/>
    <lineage>
        <taxon>Bacteria</taxon>
        <taxon>Pseudomonadati</taxon>
        <taxon>Bacteroidota</taxon>
        <taxon>Chitinophagia</taxon>
        <taxon>Chitinophagales</taxon>
        <taxon>Chitinophagaceae</taxon>
        <taxon>Niastella</taxon>
    </lineage>
</organism>